<dbReference type="AlphaFoldDB" id="A0AAU9XLF7"/>
<sequence length="346" mass="38321">MIGRCILVTGGAGYVGTHTVVELVDAGYEVVVIDNFVNAFSESMKRVEEITGKELKFYSVDLLNKDALKDIFRKHNFYAVVHLAALKAVGESVQIPLQYYNNNITGSINLLECMKEHGVWNFVFSSSATVYGVPNCLPISEEHPVGNGITNPYGRSKFFIEEIIKDLCKAEEKMNAVLLRYFNPVGAHKSGKIGEDPQGIPNNLMPYILQVAVGKRSHLNVFGDDYNTIDGTGSVRDYIHVVDLAVGHVIALKQFENKCGCQIYNLGTGRGYSVLEIVKAVEKASGKPVPYKIAPRREGDVDAVYSDASLAKKELGWTAARGLDEMCEDSWRWQSQNPEGFKTQKE</sequence>
<dbReference type="GO" id="GO:0005829">
    <property type="term" value="C:cytosol"/>
    <property type="evidence" value="ECO:0007669"/>
    <property type="project" value="TreeGrafter"/>
</dbReference>
<comment type="subunit">
    <text evidence="9">Homodimer.</text>
</comment>
<keyword evidence="12" id="KW-1185">Reference proteome</keyword>
<comment type="catalytic activity">
    <reaction evidence="1">
        <text>UDP-N-acetyl-alpha-D-glucosamine = UDP-N-acetyl-alpha-D-galactosamine</text>
        <dbReference type="Rhea" id="RHEA:20517"/>
        <dbReference type="ChEBI" id="CHEBI:57705"/>
        <dbReference type="ChEBI" id="CHEBI:67138"/>
        <dbReference type="EC" id="5.1.3.7"/>
    </reaction>
</comment>
<dbReference type="EC" id="5.1.3.2" evidence="9"/>
<feature type="domain" description="NAD(P)-binding" evidence="10">
    <location>
        <begin position="7"/>
        <end position="329"/>
    </location>
</feature>
<dbReference type="GO" id="GO:0033499">
    <property type="term" value="P:galactose catabolic process via UDP-galactose, Leloir pathway"/>
    <property type="evidence" value="ECO:0007669"/>
    <property type="project" value="TreeGrafter"/>
</dbReference>
<comment type="caution">
    <text evidence="11">The sequence shown here is derived from an EMBL/GenBank/DDBJ whole genome shotgun (WGS) entry which is preliminary data.</text>
</comment>
<evidence type="ECO:0000313" key="11">
    <source>
        <dbReference type="EMBL" id="CAH3151240.1"/>
    </source>
</evidence>
<comment type="similarity">
    <text evidence="9">Belongs to the NAD(P)-dependent epimerase/dehydratase family.</text>
</comment>
<dbReference type="Pfam" id="PF16363">
    <property type="entry name" value="GDP_Man_Dehyd"/>
    <property type="match status" value="1"/>
</dbReference>
<evidence type="ECO:0000259" key="10">
    <source>
        <dbReference type="Pfam" id="PF16363"/>
    </source>
</evidence>
<evidence type="ECO:0000256" key="8">
    <source>
        <dbReference type="ARBA" id="ARBA00023235"/>
    </source>
</evidence>
<keyword evidence="9" id="KW-0119">Carbohydrate metabolism</keyword>
<dbReference type="NCBIfam" id="TIGR01179">
    <property type="entry name" value="galE"/>
    <property type="match status" value="1"/>
</dbReference>
<gene>
    <name evidence="11" type="ORF">PMEA_00025374</name>
</gene>
<keyword evidence="6 9" id="KW-0520">NAD</keyword>
<dbReference type="Gene3D" id="3.90.25.10">
    <property type="entry name" value="UDP-galactose 4-epimerase, domain 1"/>
    <property type="match status" value="1"/>
</dbReference>
<dbReference type="Proteomes" id="UP001159428">
    <property type="component" value="Unassembled WGS sequence"/>
</dbReference>
<dbReference type="GO" id="GO:0003974">
    <property type="term" value="F:UDP-N-acetylglucosamine 4-epimerase activity"/>
    <property type="evidence" value="ECO:0007669"/>
    <property type="project" value="UniProtKB-EC"/>
</dbReference>
<dbReference type="NCBIfam" id="NF007956">
    <property type="entry name" value="PRK10675.1"/>
    <property type="match status" value="1"/>
</dbReference>
<dbReference type="PRINTS" id="PR01713">
    <property type="entry name" value="NUCEPIMERASE"/>
</dbReference>
<dbReference type="InterPro" id="IPR016040">
    <property type="entry name" value="NAD(P)-bd_dom"/>
</dbReference>
<evidence type="ECO:0000256" key="6">
    <source>
        <dbReference type="ARBA" id="ARBA00023027"/>
    </source>
</evidence>
<comment type="catalytic activity">
    <reaction evidence="2 9">
        <text>UDP-alpha-D-glucose = UDP-alpha-D-galactose</text>
        <dbReference type="Rhea" id="RHEA:22168"/>
        <dbReference type="ChEBI" id="CHEBI:58885"/>
        <dbReference type="ChEBI" id="CHEBI:66914"/>
        <dbReference type="EC" id="5.1.3.2"/>
    </reaction>
</comment>
<evidence type="ECO:0000256" key="2">
    <source>
        <dbReference type="ARBA" id="ARBA00000083"/>
    </source>
</evidence>
<dbReference type="GO" id="GO:0003978">
    <property type="term" value="F:UDP-glucose 4-epimerase activity"/>
    <property type="evidence" value="ECO:0007669"/>
    <property type="project" value="UniProtKB-UniRule"/>
</dbReference>
<dbReference type="PANTHER" id="PTHR43725:SF47">
    <property type="entry name" value="UDP-GLUCOSE 4-EPIMERASE"/>
    <property type="match status" value="1"/>
</dbReference>
<dbReference type="SUPFAM" id="SSF51735">
    <property type="entry name" value="NAD(P)-binding Rossmann-fold domains"/>
    <property type="match status" value="1"/>
</dbReference>
<proteinExistence type="inferred from homology"/>
<evidence type="ECO:0000256" key="1">
    <source>
        <dbReference type="ARBA" id="ARBA00000014"/>
    </source>
</evidence>
<evidence type="ECO:0000256" key="9">
    <source>
        <dbReference type="RuleBase" id="RU366046"/>
    </source>
</evidence>
<dbReference type="InterPro" id="IPR005886">
    <property type="entry name" value="UDP_G4E"/>
</dbReference>
<evidence type="ECO:0000313" key="12">
    <source>
        <dbReference type="Proteomes" id="UP001159428"/>
    </source>
</evidence>
<evidence type="ECO:0000256" key="7">
    <source>
        <dbReference type="ARBA" id="ARBA00023144"/>
    </source>
</evidence>
<comment type="pathway">
    <text evidence="5 9">Carbohydrate metabolism; galactose metabolism.</text>
</comment>
<dbReference type="PANTHER" id="PTHR43725">
    <property type="entry name" value="UDP-GLUCOSE 4-EPIMERASE"/>
    <property type="match status" value="1"/>
</dbReference>
<reference evidence="11 12" key="1">
    <citation type="submission" date="2022-05" db="EMBL/GenBank/DDBJ databases">
        <authorList>
            <consortium name="Genoscope - CEA"/>
            <person name="William W."/>
        </authorList>
    </citation>
    <scope>NUCLEOTIDE SEQUENCE [LARGE SCALE GENOMIC DNA]</scope>
</reference>
<evidence type="ECO:0000256" key="4">
    <source>
        <dbReference type="ARBA" id="ARBA00002760"/>
    </source>
</evidence>
<dbReference type="EMBL" id="CALNXJ010000049">
    <property type="protein sequence ID" value="CAH3151240.1"/>
    <property type="molecule type" value="Genomic_DNA"/>
</dbReference>
<dbReference type="InterPro" id="IPR036291">
    <property type="entry name" value="NAD(P)-bd_dom_sf"/>
</dbReference>
<name>A0AAU9XLF7_9CNID</name>
<keyword evidence="7" id="KW-0299">Galactose metabolism</keyword>
<dbReference type="CDD" id="cd05247">
    <property type="entry name" value="UDP_G4E_1_SDR_e"/>
    <property type="match status" value="1"/>
</dbReference>
<organism evidence="11 12">
    <name type="scientific">Pocillopora meandrina</name>
    <dbReference type="NCBI Taxonomy" id="46732"/>
    <lineage>
        <taxon>Eukaryota</taxon>
        <taxon>Metazoa</taxon>
        <taxon>Cnidaria</taxon>
        <taxon>Anthozoa</taxon>
        <taxon>Hexacorallia</taxon>
        <taxon>Scleractinia</taxon>
        <taxon>Astrocoeniina</taxon>
        <taxon>Pocilloporidae</taxon>
        <taxon>Pocillopora</taxon>
    </lineage>
</organism>
<protein>
    <recommendedName>
        <fullName evidence="9">UDP-glucose 4-epimerase</fullName>
        <ecNumber evidence="9">5.1.3.2</ecNumber>
    </recommendedName>
</protein>
<keyword evidence="8 9" id="KW-0413">Isomerase</keyword>
<evidence type="ECO:0000256" key="5">
    <source>
        <dbReference type="ARBA" id="ARBA00004947"/>
    </source>
</evidence>
<evidence type="ECO:0000256" key="3">
    <source>
        <dbReference type="ARBA" id="ARBA00001911"/>
    </source>
</evidence>
<accession>A0AAU9XLF7</accession>
<comment type="function">
    <text evidence="4">Catalyzes two distinct but analogous reactions: the reversible epimerization of UDP-glucose to UDP-galactose and the reversible epimerization of UDP-N-acetylglucosamine to UDP-N-acetylgalactosamine. The reaction with UDP-Gal plays a critical role in the Leloir pathway of galactose catabolism in which galactose is converted to the glycolytic intermediate glucose 6-phosphate. It contributes to the catabolism of dietary galactose and enables the endogenous biosynthesis of both UDP-Gal and UDP-GalNAc when exogenous sources are limited. Both UDP-sugar interconversions are important in the synthesis of glycoproteins and glycolipids.</text>
</comment>
<dbReference type="Gene3D" id="3.40.50.720">
    <property type="entry name" value="NAD(P)-binding Rossmann-like Domain"/>
    <property type="match status" value="1"/>
</dbReference>
<comment type="cofactor">
    <cofactor evidence="3 9">
        <name>NAD(+)</name>
        <dbReference type="ChEBI" id="CHEBI:57540"/>
    </cofactor>
</comment>